<comment type="caution">
    <text evidence="2">The sequence shown here is derived from an EMBL/GenBank/DDBJ whole genome shotgun (WGS) entry which is preliminary data.</text>
</comment>
<dbReference type="Proteomes" id="UP000078544">
    <property type="component" value="Unassembled WGS sequence"/>
</dbReference>
<proteinExistence type="predicted"/>
<dbReference type="PANTHER" id="PTHR35567:SF1">
    <property type="entry name" value="CONSERVED FUNGAL PROTEIN (AFU_ORTHOLOGUE AFUA_1G14230)"/>
    <property type="match status" value="1"/>
</dbReference>
<dbReference type="OrthoDB" id="1859733at2759"/>
<evidence type="ECO:0000256" key="1">
    <source>
        <dbReference type="SAM" id="SignalP"/>
    </source>
</evidence>
<dbReference type="EMBL" id="AZGY01000003">
    <property type="protein sequence ID" value="KZZ99381.1"/>
    <property type="molecule type" value="Genomic_DNA"/>
</dbReference>
<keyword evidence="3" id="KW-1185">Reference proteome</keyword>
<sequence>MRSGAIWAAVLAASVRAAPAFPSLELKDNSADALQKLSAYFNLIAAKIQDSRNLASAPSCDLSKARMPAAGLPSPDEGLRVRHVAVGRGTQNYTCDTDHAESVPKPAGAVATLFNASCVAALYPDVLSRVPGMVVHFQLEEAENLGVTAMAQSGFHYFVDSSTPFFNLDTPNMAIGQVACAKDSSADAPAKAALGQLGEKAVPWLRLTTRPGTTGGIKAVYRVDTAGGSPPATCRGMPAKFQVEYAAVKGGNGSLTEGWLRYWFWESNSGK</sequence>
<accession>A0A168F1Q6</accession>
<dbReference type="PANTHER" id="PTHR35567">
    <property type="entry name" value="MALATE DEHYDROGENASE (AFU_ORTHOLOGUE AFUA_2G13800)"/>
    <property type="match status" value="1"/>
</dbReference>
<evidence type="ECO:0008006" key="4">
    <source>
        <dbReference type="Google" id="ProtNLM"/>
    </source>
</evidence>
<evidence type="ECO:0000313" key="2">
    <source>
        <dbReference type="EMBL" id="KZZ99381.1"/>
    </source>
</evidence>
<dbReference type="InterPro" id="IPR021851">
    <property type="entry name" value="DUF3455"/>
</dbReference>
<name>A0A168F1Q6_9HYPO</name>
<dbReference type="Pfam" id="PF11937">
    <property type="entry name" value="DUF3455"/>
    <property type="match status" value="1"/>
</dbReference>
<evidence type="ECO:0000313" key="3">
    <source>
        <dbReference type="Proteomes" id="UP000078544"/>
    </source>
</evidence>
<feature type="signal peptide" evidence="1">
    <location>
        <begin position="1"/>
        <end position="17"/>
    </location>
</feature>
<organism evidence="2 3">
    <name type="scientific">Moelleriella libera RCEF 2490</name>
    <dbReference type="NCBI Taxonomy" id="1081109"/>
    <lineage>
        <taxon>Eukaryota</taxon>
        <taxon>Fungi</taxon>
        <taxon>Dikarya</taxon>
        <taxon>Ascomycota</taxon>
        <taxon>Pezizomycotina</taxon>
        <taxon>Sordariomycetes</taxon>
        <taxon>Hypocreomycetidae</taxon>
        <taxon>Hypocreales</taxon>
        <taxon>Clavicipitaceae</taxon>
        <taxon>Moelleriella</taxon>
    </lineage>
</organism>
<keyword evidence="1" id="KW-0732">Signal</keyword>
<protein>
    <recommendedName>
        <fullName evidence="4">Malate dehydrogenase</fullName>
    </recommendedName>
</protein>
<dbReference type="AlphaFoldDB" id="A0A168F1Q6"/>
<gene>
    <name evidence="2" type="ORF">AAL_01953</name>
</gene>
<feature type="chain" id="PRO_5007896752" description="Malate dehydrogenase" evidence="1">
    <location>
        <begin position="18"/>
        <end position="271"/>
    </location>
</feature>
<reference evidence="2 3" key="1">
    <citation type="journal article" date="2016" name="Genome Biol. Evol.">
        <title>Divergent and convergent evolution of fungal pathogenicity.</title>
        <authorList>
            <person name="Shang Y."/>
            <person name="Xiao G."/>
            <person name="Zheng P."/>
            <person name="Cen K."/>
            <person name="Zhan S."/>
            <person name="Wang C."/>
        </authorList>
    </citation>
    <scope>NUCLEOTIDE SEQUENCE [LARGE SCALE GENOMIC DNA]</scope>
    <source>
        <strain evidence="2 3">RCEF 2490</strain>
    </source>
</reference>